<keyword evidence="7" id="KW-0732">Signal</keyword>
<evidence type="ECO:0000256" key="1">
    <source>
        <dbReference type="ARBA" id="ARBA00004241"/>
    </source>
</evidence>
<evidence type="ECO:0000259" key="12">
    <source>
        <dbReference type="Pfam" id="PF03895"/>
    </source>
</evidence>
<feature type="domain" description="Trimeric autotransporter adhesin YadA-like head" evidence="13">
    <location>
        <begin position="262"/>
        <end position="290"/>
    </location>
</feature>
<feature type="domain" description="Trimeric autotransporter adhesin YadA-like stalk" evidence="14">
    <location>
        <begin position="1265"/>
        <end position="1299"/>
    </location>
</feature>
<reference evidence="16 17" key="1">
    <citation type="submission" date="2020-08" db="EMBL/GenBank/DDBJ databases">
        <authorList>
            <person name="Liu C."/>
            <person name="Sun Q."/>
        </authorList>
    </citation>
    <scope>NUCLEOTIDE SEQUENCE [LARGE SCALE GENOMIC DNA]</scope>
    <source>
        <strain evidence="16 17">NSJ-78</strain>
    </source>
</reference>
<feature type="domain" description="Trimeric autotransporter adhesin YadA-like stalk" evidence="14">
    <location>
        <begin position="2037"/>
        <end position="2076"/>
    </location>
</feature>
<evidence type="ECO:0000259" key="14">
    <source>
        <dbReference type="Pfam" id="PF05662"/>
    </source>
</evidence>
<dbReference type="Gene3D" id="1.20.5.340">
    <property type="match status" value="1"/>
</dbReference>
<dbReference type="InterPro" id="IPR008635">
    <property type="entry name" value="Coiled_stalk_dom"/>
</dbReference>
<dbReference type="InterPro" id="IPR024973">
    <property type="entry name" value="ESPR"/>
</dbReference>
<gene>
    <name evidence="16" type="ORF">H8892_02535</name>
</gene>
<keyword evidence="4" id="KW-0813">Transport</keyword>
<keyword evidence="17" id="KW-1185">Reference proteome</keyword>
<dbReference type="Pfam" id="PF05658">
    <property type="entry name" value="YadA_head"/>
    <property type="match status" value="9"/>
</dbReference>
<feature type="domain" description="Trimeric autotransporter adhesin YadA-like head" evidence="13">
    <location>
        <begin position="312"/>
        <end position="336"/>
    </location>
</feature>
<feature type="domain" description="Trimeric autotransporter adhesin YadA-like head" evidence="13">
    <location>
        <begin position="405"/>
        <end position="431"/>
    </location>
</feature>
<dbReference type="Pfam" id="PF05662">
    <property type="entry name" value="YadA_stalk"/>
    <property type="match status" value="8"/>
</dbReference>
<evidence type="ECO:0000259" key="13">
    <source>
        <dbReference type="Pfam" id="PF05658"/>
    </source>
</evidence>
<comment type="similarity">
    <text evidence="3">Belongs to the autotransporter-2 (AT-2) (TC 1.B.40) family.</text>
</comment>
<dbReference type="RefSeq" id="WP_187002431.1">
    <property type="nucleotide sequence ID" value="NZ_JACRWI010000001.1"/>
</dbReference>
<evidence type="ECO:0000313" key="16">
    <source>
        <dbReference type="EMBL" id="MBC6000831.1"/>
    </source>
</evidence>
<dbReference type="SUPFAM" id="SSF54523">
    <property type="entry name" value="Pili subunits"/>
    <property type="match status" value="1"/>
</dbReference>
<dbReference type="InterPro" id="IPR045584">
    <property type="entry name" value="Pilin-like"/>
</dbReference>
<evidence type="ECO:0000256" key="9">
    <source>
        <dbReference type="ARBA" id="ARBA00023136"/>
    </source>
</evidence>
<feature type="domain" description="Trimeric autotransporter adhesin YadA-like stalk" evidence="14">
    <location>
        <begin position="1576"/>
        <end position="1608"/>
    </location>
</feature>
<dbReference type="Gene3D" id="2.150.10.10">
    <property type="entry name" value="Serralysin-like metalloprotease, C-terminal"/>
    <property type="match status" value="6"/>
</dbReference>
<keyword evidence="5" id="KW-1134">Transmembrane beta strand</keyword>
<feature type="domain" description="ESPR" evidence="15">
    <location>
        <begin position="1"/>
        <end position="47"/>
    </location>
</feature>
<feature type="domain" description="Trimeric autotransporter adhesin YadA-like stalk" evidence="14">
    <location>
        <begin position="1805"/>
        <end position="1845"/>
    </location>
</feature>
<dbReference type="Gene3D" id="2.20.70.140">
    <property type="match status" value="4"/>
</dbReference>
<feature type="domain" description="Trimeric autotransporter adhesin YadA-like head" evidence="13">
    <location>
        <begin position="452"/>
        <end position="473"/>
    </location>
</feature>
<sequence length="2214" mass="223539">MNRVYKVVYNRTKGQYEVVSELAKNGGKANGNPLLKSISTSAKGLSRALLVGMFLMGGICGVQAETINDGDKIVAGPNISVTKDAATNTITVAATGVATTAEMATATTNITQNKTDIGTNKAAIETNKTAIAANKTATETNKTDIAKNKAAIDTNKNAIAANTGSINTNKTNIQANTNNINTNKTNIQANTNAINTNKTAIGTNKTNIDKNKVAIDKLEDLNTKLGLVPTKPGMKYFRANSTGDDAQALGDDAIAVGVKSYAGAQDSLAIGNDARASGTASRSVAIGNNATSGSFAGMTADGNSSVVVLGGGQSSVSIGDKANARGNTSIAMGKRATVYNDGANTQIVSNSMAIGTDAKTIASNNAIAIGNTTTVEKNSNSAIAIGDGTKVRSEAGVAIGKETVASGKDSLSFGTEAKAGDVGAVAMGKKASAGQADSVAIGTEALANAGAGIAIGNKAESTATGSVVVGNNAGKGMVGDLLGAKGSHVVIGDNAGHDIDGQQNIAIGYKTGKAVKSDHNVAIGSEAGTNIGSTGNTSEGKNVSIGYHANKNDAPVSRIQSTAIGSETIAADDAVAIGYQASANDNGATAIGFNARATGAASVAIGQGARSEDGNIALGNSSVATAAMNTGTGYLTGQAKPRNVVSVGDTGALRRIVNVADGSADQDAVTVAQLKRSIDDTVARVTNAGAGGAGNTGIFYDTVTTGPADNSITLRNTSGKGTIVRNVAPGVLDTDATNVKQVKELVDTSKTHYYSVKSSNNNNFNNDLASGVDSMAAGVSIKALGERSVAIGNNNEAQSTGSITLGVGYSDGNAANGLKQTLAVTGYEYNMAIGAGAQSAGNSSIAMGTLATSSIKNKGDAVDKAIAIGYSAGVSDSKAIAIGSDAKSNSKSASALGDTAQALANDALAIGTQAQASGSTSAAIGARSAVSGANTYVVGSDNSNNPAGTGATITATNSGVFGNQNRLEGNKNRLVGNSNTVKLESMALLTTPKKIEDVMITGNDNTVSGDPDASTQGDAGNILGISVTGSKNTIQAKNSGNKDLKNIGIVGNNNTIDTSNTARNLSDTQILGSDVTATLGNSVYLGSKSAYVVAGASTKGMDAYTGNGTYNYAGGTPAGVVTVGSVGKERRIQNVAAGLVSTTSTDAINGSQLYNHTLPLRFGSDNSTIGATAAADNNVIHRGSNQAMSILGGANGNNLTDNNIGVVTEATNNKMTVKLAKDLNGLNTVNANTVKTGDTTMTTNGVTINNGPRIVKTGIDAGGKKITNVANGTDNSDAVNFGQLKSQSDALTAKGFGIKAEDGNKVHKALGEDVDVIGDGKNISTKVDGTSVRVAMKDDITVTSVTAQDGNGNKTVTNANGVTTEDNAGNKTVVNKDGITINKVDPTGNKTVSLTGDGLNNGGNQIKNVAKGTDLTDAVNLAQLRDEISSNATKLVDGKNTTVEGDGSANNPYKVNVSDDLVLGKKGADGKNGEKHDVATLDDGMMYGGDTGAVIKKKLNGQVNVVGGITDVNKLTTDDNIGVVSDGANNLKARLAKDLKGLNSVTTGNTVMNTDGLTINGGPKIVKDGIDAGGKKITNVAAGTENTDAVNFGQLKDAIAAGKTILKDGKNTTVEGDGSANNPYKVNVNDDLVLGKKGADGKDGSIGVNGKDGSAVVINGKDGSIGLNGKDGANGISIKGGDGKPGVDGTNITRLVIEEKNGEKHDVATLDDGMKYGGDTGAVIKKKLNEQVNVVGGITDVNKLTTDDNIGVVSDGANNLKVRLAKDLKGLNSVTTGNTVMNSDGLTINGGPKIVKDGIDAGGKKITNVAEGTDGTDAVNVNQLSKAVAGATTKLENGKNTTVTSTTNNDGSKTYKVNLNDDITLGTDPDKQISIKGSEGTIQAGKVTVNGTGGTVNNLTNKTWDPAHITSGQAATEDQLKAVNDDFNNKVRAGRVFQGDQPGDSGKVVRGLGDTMNLTGGADVNRLADNNIGVVKNAAGDGYNIKLAKDLKGLESVTTTDAAGNTTVMNGNGITIKNNAGGSVSLTSSGLNNGGNKITNVAPGEISSTSTDAVNGSQLNRVANSMNNVVNEVRQVGALSSALSALKPMAYDPYEPTQIMAGYGNYRGDSALALGVAHYKNESMMLHAGVAWAGSNSHMMANAGVTWKVGNRDGEAETADRYRKGPISSTYAMQRELAAMKVENQGLKGEVADLKAENEQMKANIAAMMARLGL</sequence>
<feature type="domain" description="Trimeric autotransporter adhesin YadA-like stalk" evidence="14">
    <location>
        <begin position="1405"/>
        <end position="1442"/>
    </location>
</feature>
<feature type="domain" description="Trimeric autotransporter adhesin YadA-like head" evidence="13">
    <location>
        <begin position="904"/>
        <end position="928"/>
    </location>
</feature>
<evidence type="ECO:0000256" key="4">
    <source>
        <dbReference type="ARBA" id="ARBA00022448"/>
    </source>
</evidence>
<dbReference type="Pfam" id="PF03895">
    <property type="entry name" value="YadA_anchor"/>
    <property type="match status" value="1"/>
</dbReference>
<evidence type="ECO:0000256" key="8">
    <source>
        <dbReference type="ARBA" id="ARBA00022927"/>
    </source>
</evidence>
<proteinExistence type="inferred from homology"/>
<dbReference type="EMBL" id="JACRWI010000001">
    <property type="protein sequence ID" value="MBC6000831.1"/>
    <property type="molecule type" value="Genomic_DNA"/>
</dbReference>
<feature type="domain" description="Trimeric autotransporter adhesin YadA-like head" evidence="13">
    <location>
        <begin position="769"/>
        <end position="794"/>
    </location>
</feature>
<feature type="domain" description="Trimeric autotransporter adhesin YadA-like head" evidence="13">
    <location>
        <begin position="572"/>
        <end position="595"/>
    </location>
</feature>
<dbReference type="Gene3D" id="6.10.250.2040">
    <property type="match status" value="3"/>
</dbReference>
<organism evidence="16 17">
    <name type="scientific">Veillonella hominis</name>
    <dbReference type="NCBI Taxonomy" id="2764330"/>
    <lineage>
        <taxon>Bacteria</taxon>
        <taxon>Bacillati</taxon>
        <taxon>Bacillota</taxon>
        <taxon>Negativicutes</taxon>
        <taxon>Veillonellales</taxon>
        <taxon>Veillonellaceae</taxon>
        <taxon>Veillonella</taxon>
    </lineage>
</organism>
<evidence type="ECO:0000256" key="10">
    <source>
        <dbReference type="ARBA" id="ARBA00023237"/>
    </source>
</evidence>
<comment type="subcellular location">
    <subcellularLocation>
        <location evidence="2">Cell outer membrane</location>
    </subcellularLocation>
    <subcellularLocation>
        <location evidence="1">Cell surface</location>
    </subcellularLocation>
</comment>
<evidence type="ECO:0000259" key="15">
    <source>
        <dbReference type="Pfam" id="PF13018"/>
    </source>
</evidence>
<accession>A0ABR7JVR0</accession>
<evidence type="ECO:0000313" key="17">
    <source>
        <dbReference type="Proteomes" id="UP000640363"/>
    </source>
</evidence>
<keyword evidence="11" id="KW-0175">Coiled coil</keyword>
<keyword evidence="8" id="KW-0653">Protein transport</keyword>
<name>A0ABR7JVR0_9FIRM</name>
<feature type="domain" description="Trimeric autotransporter adhesin YadA-like C-terminal membrane anchor" evidence="12">
    <location>
        <begin position="2091"/>
        <end position="2147"/>
    </location>
</feature>
<dbReference type="Pfam" id="PF13018">
    <property type="entry name" value="ESPR"/>
    <property type="match status" value="1"/>
</dbReference>
<protein>
    <submittedName>
        <fullName evidence="16">YadA-like family protein</fullName>
    </submittedName>
</protein>
<dbReference type="CDD" id="cd12820">
    <property type="entry name" value="LbR_YadA-like"/>
    <property type="match status" value="2"/>
</dbReference>
<dbReference type="InterPro" id="IPR008640">
    <property type="entry name" value="Adhesin_Head_dom"/>
</dbReference>
<dbReference type="Proteomes" id="UP000640363">
    <property type="component" value="Unassembled WGS sequence"/>
</dbReference>
<feature type="domain" description="Trimeric autotransporter adhesin YadA-like head" evidence="13">
    <location>
        <begin position="864"/>
        <end position="886"/>
    </location>
</feature>
<feature type="domain" description="Trimeric autotransporter adhesin YadA-like head" evidence="13">
    <location>
        <begin position="831"/>
        <end position="850"/>
    </location>
</feature>
<dbReference type="InterPro" id="IPR005594">
    <property type="entry name" value="YadA_C"/>
</dbReference>
<evidence type="ECO:0000256" key="6">
    <source>
        <dbReference type="ARBA" id="ARBA00022692"/>
    </source>
</evidence>
<dbReference type="InterPro" id="IPR011049">
    <property type="entry name" value="Serralysin-like_metalloprot_C"/>
</dbReference>
<feature type="coiled-coil region" evidence="11">
    <location>
        <begin position="2177"/>
        <end position="2211"/>
    </location>
</feature>
<keyword evidence="10" id="KW-0998">Cell outer membrane</keyword>
<feature type="domain" description="Trimeric autotransporter adhesin YadA-like stalk" evidence="14">
    <location>
        <begin position="655"/>
        <end position="695"/>
    </location>
</feature>
<evidence type="ECO:0000256" key="11">
    <source>
        <dbReference type="SAM" id="Coils"/>
    </source>
</evidence>
<dbReference type="SUPFAM" id="SSF101967">
    <property type="entry name" value="Adhesin YadA, collagen-binding domain"/>
    <property type="match status" value="11"/>
</dbReference>
<dbReference type="Gene3D" id="3.30.1300.30">
    <property type="entry name" value="GSPII I/J protein-like"/>
    <property type="match status" value="1"/>
</dbReference>
<keyword evidence="9" id="KW-0472">Membrane</keyword>
<evidence type="ECO:0000256" key="5">
    <source>
        <dbReference type="ARBA" id="ARBA00022452"/>
    </source>
</evidence>
<feature type="domain" description="Trimeric autotransporter adhesin YadA-like stalk" evidence="14">
    <location>
        <begin position="726"/>
        <end position="752"/>
    </location>
</feature>
<comment type="caution">
    <text evidence="16">The sequence shown here is derived from an EMBL/GenBank/DDBJ whole genome shotgun (WGS) entry which is preliminary data.</text>
</comment>
<evidence type="ECO:0000256" key="2">
    <source>
        <dbReference type="ARBA" id="ARBA00004442"/>
    </source>
</evidence>
<keyword evidence="6" id="KW-0812">Transmembrane</keyword>
<evidence type="ECO:0000256" key="3">
    <source>
        <dbReference type="ARBA" id="ARBA00005848"/>
    </source>
</evidence>
<evidence type="ECO:0000256" key="7">
    <source>
        <dbReference type="ARBA" id="ARBA00022729"/>
    </source>
</evidence>
<feature type="domain" description="Trimeric autotransporter adhesin YadA-like stalk" evidence="14">
    <location>
        <begin position="1131"/>
        <end position="1173"/>
    </location>
</feature>